<dbReference type="KEGG" id="dmm:dnm_009730"/>
<evidence type="ECO:0000313" key="1">
    <source>
        <dbReference type="EMBL" id="QTA84969.1"/>
    </source>
</evidence>
<evidence type="ECO:0000313" key="2">
    <source>
        <dbReference type="Proteomes" id="UP000663722"/>
    </source>
</evidence>
<dbReference type="EMBL" id="CP061800">
    <property type="protein sequence ID" value="QTA84969.1"/>
    <property type="molecule type" value="Genomic_DNA"/>
</dbReference>
<accession>A0A975BGV0</accession>
<name>A0A975BGV0_9BACT</name>
<keyword evidence="2" id="KW-1185">Reference proteome</keyword>
<sequence>MFPCSSLFLQYSGFFLYYHKRLTFEIISFGKRTAFQNTVH</sequence>
<gene>
    <name evidence="1" type="ORF">dnm_009730</name>
</gene>
<reference evidence="1" key="1">
    <citation type="journal article" date="2021" name="Microb. Physiol.">
        <title>Proteogenomic Insights into the Physiology of Marine, Sulfate-Reducing, Filamentous Desulfonema limicola and Desulfonema magnum.</title>
        <authorList>
            <person name="Schnaars V."/>
            <person name="Wohlbrand L."/>
            <person name="Scheve S."/>
            <person name="Hinrichs C."/>
            <person name="Reinhardt R."/>
            <person name="Rabus R."/>
        </authorList>
    </citation>
    <scope>NUCLEOTIDE SEQUENCE</scope>
    <source>
        <strain evidence="1">4be13</strain>
    </source>
</reference>
<organism evidence="1 2">
    <name type="scientific">Desulfonema magnum</name>
    <dbReference type="NCBI Taxonomy" id="45655"/>
    <lineage>
        <taxon>Bacteria</taxon>
        <taxon>Pseudomonadati</taxon>
        <taxon>Thermodesulfobacteriota</taxon>
        <taxon>Desulfobacteria</taxon>
        <taxon>Desulfobacterales</taxon>
        <taxon>Desulfococcaceae</taxon>
        <taxon>Desulfonema</taxon>
    </lineage>
</organism>
<proteinExistence type="predicted"/>
<dbReference type="Proteomes" id="UP000663722">
    <property type="component" value="Chromosome"/>
</dbReference>
<dbReference type="AlphaFoldDB" id="A0A975BGV0"/>
<protein>
    <submittedName>
        <fullName evidence="1">Uncharacterized protein</fullName>
    </submittedName>
</protein>